<dbReference type="InParanoid" id="E1ZGF0"/>
<keyword evidence="2" id="KW-0963">Cytoplasm</keyword>
<evidence type="ECO:0000256" key="3">
    <source>
        <dbReference type="ARBA" id="ARBA00023284"/>
    </source>
</evidence>
<evidence type="ECO:0000256" key="7">
    <source>
        <dbReference type="ARBA" id="ARBA00032129"/>
    </source>
</evidence>
<dbReference type="PANTHER" id="PTHR28630">
    <property type="match status" value="1"/>
</dbReference>
<dbReference type="Pfam" id="PF13911">
    <property type="entry name" value="AhpC-TSA_2"/>
    <property type="match status" value="1"/>
</dbReference>
<dbReference type="PANTHER" id="PTHR28630:SF31">
    <property type="entry name" value="PEROXIREDOXIN-LIKE 2A"/>
    <property type="match status" value="1"/>
</dbReference>
<comment type="subcellular location">
    <subcellularLocation>
        <location evidence="1">Cytoplasm</location>
    </subcellularLocation>
</comment>
<gene>
    <name evidence="8" type="ORF">CHLNCDRAFT_58027</name>
</gene>
<proteinExistence type="inferred from homology"/>
<evidence type="ECO:0000256" key="5">
    <source>
        <dbReference type="ARBA" id="ARBA00023849"/>
    </source>
</evidence>
<evidence type="ECO:0000256" key="6">
    <source>
        <dbReference type="ARBA" id="ARBA00032058"/>
    </source>
</evidence>
<dbReference type="Proteomes" id="UP000008141">
    <property type="component" value="Unassembled WGS sequence"/>
</dbReference>
<comment type="similarity">
    <text evidence="4">Belongs to the peroxiredoxin-like PRXL2 family. PRXL2A subfamily.</text>
</comment>
<evidence type="ECO:0000256" key="1">
    <source>
        <dbReference type="ARBA" id="ARBA00004496"/>
    </source>
</evidence>
<keyword evidence="3" id="KW-0676">Redox-active center</keyword>
<dbReference type="RefSeq" id="XP_005846847.1">
    <property type="nucleotide sequence ID" value="XM_005846785.1"/>
</dbReference>
<dbReference type="EMBL" id="GL433846">
    <property type="protein sequence ID" value="EFN54745.1"/>
    <property type="molecule type" value="Genomic_DNA"/>
</dbReference>
<evidence type="ECO:0000256" key="2">
    <source>
        <dbReference type="ARBA" id="ARBA00022490"/>
    </source>
</evidence>
<reference evidence="8 9" key="1">
    <citation type="journal article" date="2010" name="Plant Cell">
        <title>The Chlorella variabilis NC64A genome reveals adaptation to photosymbiosis, coevolution with viruses, and cryptic sex.</title>
        <authorList>
            <person name="Blanc G."/>
            <person name="Duncan G."/>
            <person name="Agarkova I."/>
            <person name="Borodovsky M."/>
            <person name="Gurnon J."/>
            <person name="Kuo A."/>
            <person name="Lindquist E."/>
            <person name="Lucas S."/>
            <person name="Pangilinan J."/>
            <person name="Polle J."/>
            <person name="Salamov A."/>
            <person name="Terry A."/>
            <person name="Yamada T."/>
            <person name="Dunigan D.D."/>
            <person name="Grigoriev I.V."/>
            <person name="Claverie J.M."/>
            <person name="Van Etten J.L."/>
        </authorList>
    </citation>
    <scope>NUCLEOTIDE SEQUENCE [LARGE SCALE GENOMIC DNA]</scope>
    <source>
        <strain evidence="8 9">NC64A</strain>
    </source>
</reference>
<dbReference type="FunCoup" id="E1ZGF0">
    <property type="interactions" value="214"/>
</dbReference>
<dbReference type="AlphaFoldDB" id="E1ZGF0"/>
<evidence type="ECO:0000256" key="4">
    <source>
        <dbReference type="ARBA" id="ARBA00023787"/>
    </source>
</evidence>
<organism evidence="9">
    <name type="scientific">Chlorella variabilis</name>
    <name type="common">Green alga</name>
    <dbReference type="NCBI Taxonomy" id="554065"/>
    <lineage>
        <taxon>Eukaryota</taxon>
        <taxon>Viridiplantae</taxon>
        <taxon>Chlorophyta</taxon>
        <taxon>core chlorophytes</taxon>
        <taxon>Trebouxiophyceae</taxon>
        <taxon>Chlorellales</taxon>
        <taxon>Chlorellaceae</taxon>
        <taxon>Chlorella clade</taxon>
        <taxon>Chlorella</taxon>
    </lineage>
</organism>
<sequence length="149" mass="16152">MPAVLCREEAITLWSERAKFEQCGLKLVCVVHEWLDREIKAFAPAYWGGDLYYDESKAFYKAVHGGSVKKGSLLALLNPFGDAWGNMKRAKKAGIVKDSNINGDGLTLGGVLVLKQGGEIVYSHAEKTFGDHPPIEEVFAAAHKAGGSS</sequence>
<dbReference type="GeneID" id="17354282"/>
<dbReference type="OrthoDB" id="40334at2759"/>
<dbReference type="eggNOG" id="KOG4498">
    <property type="taxonomic scope" value="Eukaryota"/>
</dbReference>
<accession>E1ZGF0</accession>
<protein>
    <recommendedName>
        <fullName evidence="5">Peroxiredoxin-like 2A</fullName>
    </recommendedName>
    <alternativeName>
        <fullName evidence="7">Peroxiredoxin-like 2 activated in M-CSF stimulated monocytes</fullName>
    </alternativeName>
    <alternativeName>
        <fullName evidence="6">Redox-regulatory protein FAM213A</fullName>
    </alternativeName>
</protein>
<dbReference type="KEGG" id="cvr:CHLNCDRAFT_58027"/>
<name>E1ZGF0_CHLVA</name>
<keyword evidence="9" id="KW-1185">Reference proteome</keyword>
<evidence type="ECO:0000313" key="9">
    <source>
        <dbReference type="Proteomes" id="UP000008141"/>
    </source>
</evidence>
<evidence type="ECO:0000313" key="8">
    <source>
        <dbReference type="EMBL" id="EFN54745.1"/>
    </source>
</evidence>
<dbReference type="InterPro" id="IPR032801">
    <property type="entry name" value="PXL2A/B/C"/>
</dbReference>
<dbReference type="OMA" id="HKARTLW"/>
<dbReference type="GO" id="GO:0005737">
    <property type="term" value="C:cytoplasm"/>
    <property type="evidence" value="ECO:0007669"/>
    <property type="project" value="UniProtKB-SubCell"/>
</dbReference>